<accession>A0A7J4X4J3</accession>
<organism evidence="1 2">
    <name type="scientific">Agrobacterium vitis</name>
    <name type="common">Rhizobium vitis</name>
    <dbReference type="NCBI Taxonomy" id="373"/>
    <lineage>
        <taxon>Bacteria</taxon>
        <taxon>Pseudomonadati</taxon>
        <taxon>Pseudomonadota</taxon>
        <taxon>Alphaproteobacteria</taxon>
        <taxon>Hyphomicrobiales</taxon>
        <taxon>Rhizobiaceae</taxon>
        <taxon>Rhizobium/Agrobacterium group</taxon>
        <taxon>Agrobacterium</taxon>
    </lineage>
</organism>
<dbReference type="InterPro" id="IPR016181">
    <property type="entry name" value="Acyl_CoA_acyltransferase"/>
</dbReference>
<evidence type="ECO:0000313" key="2">
    <source>
        <dbReference type="Proteomes" id="UP000436911"/>
    </source>
</evidence>
<dbReference type="Proteomes" id="UP000436911">
    <property type="component" value="Unassembled WGS sequence"/>
</dbReference>
<protein>
    <recommendedName>
        <fullName evidence="3">GNAT family N-acetyltransferase</fullName>
    </recommendedName>
</protein>
<dbReference type="AlphaFoldDB" id="A0A7J4X4J3"/>
<dbReference type="EMBL" id="QUSG01000006">
    <property type="protein sequence ID" value="KAA3527047.1"/>
    <property type="molecule type" value="Genomic_DNA"/>
</dbReference>
<dbReference type="SUPFAM" id="SSF55729">
    <property type="entry name" value="Acyl-CoA N-acyltransferases (Nat)"/>
    <property type="match status" value="1"/>
</dbReference>
<comment type="caution">
    <text evidence="1">The sequence shown here is derived from an EMBL/GenBank/DDBJ whole genome shotgun (WGS) entry which is preliminary data.</text>
</comment>
<reference evidence="1 2" key="1">
    <citation type="submission" date="2018-08" db="EMBL/GenBank/DDBJ databases">
        <title>Genome sequencing of Agrobacterium vitis strain ICMP 10754.</title>
        <authorList>
            <person name="Visnovsky S.B."/>
            <person name="Pitman A.R."/>
        </authorList>
    </citation>
    <scope>NUCLEOTIDE SEQUENCE [LARGE SCALE GENOMIC DNA]</scope>
    <source>
        <strain evidence="1 2">ICMP 10754</strain>
    </source>
</reference>
<sequence length="124" mass="14365">MVEIQKFNTTDTVKSLGLMIDLPAIGFCAICEGRIVASFGLAWGNGRCWLWYYTEELQTRHKHVVRRQAARLKRMARQLGHDELFVVRDQQWETSARLVKLMGFELLEVIDGQEVHVCKLKDSE</sequence>
<gene>
    <name evidence="1" type="ORF">DXT89_14020</name>
</gene>
<dbReference type="RefSeq" id="WP_149916798.1">
    <property type="nucleotide sequence ID" value="NZ_QUSG01000006.1"/>
</dbReference>
<name>A0A7J4X4J3_AGRVI</name>
<proteinExistence type="predicted"/>
<evidence type="ECO:0008006" key="3">
    <source>
        <dbReference type="Google" id="ProtNLM"/>
    </source>
</evidence>
<evidence type="ECO:0000313" key="1">
    <source>
        <dbReference type="EMBL" id="KAA3527047.1"/>
    </source>
</evidence>